<evidence type="ECO:0000256" key="1">
    <source>
        <dbReference type="ARBA" id="ARBA00006484"/>
    </source>
</evidence>
<comment type="function">
    <text evidence="9">Catalyzes the NAD-dependent dehydrogenation (oxidation) of a broad array of hydroxylated polyunsaturated fatty acids (mainly eicosanoids and docosanoids, including prostaglandins, lipoxins and resolvins), yielding their corresponding keto (oxo) metabolites. Decreases the levels of the pro-proliferative prostaglandins such as prostaglandin E2 (whose activity is increased in cancer because of an increase in the expression of cyclooxygenase 2) and generates oxo-fatty acid products that can profoundly influence cell function by abrogating pro-inflammatory cytokine expression. Converts resolvins E1, D1 and D2 to their oxo products, which represents a mode of resolvin inactivation. Resolvin E1 plays important roles during the resolution phase of acute inflammation, while resolvins D1 and D2 have a unique role in obesity-induced adipose inflammation.</text>
</comment>
<dbReference type="EC" id="1.1.1.232" evidence="5"/>
<dbReference type="Proteomes" id="UP000823561">
    <property type="component" value="Chromosome 2"/>
</dbReference>
<evidence type="ECO:0000256" key="5">
    <source>
        <dbReference type="ARBA" id="ARBA00039060"/>
    </source>
</evidence>
<evidence type="ECO:0000256" key="9">
    <source>
        <dbReference type="ARBA" id="ARBA00045705"/>
    </source>
</evidence>
<dbReference type="InterPro" id="IPR036291">
    <property type="entry name" value="NAD(P)-bd_dom_sf"/>
</dbReference>
<dbReference type="FunFam" id="3.40.50.720:FF:000149">
    <property type="entry name" value="15-hydroxyprostaglandin dehydrogenase [NAD(+)]"/>
    <property type="match status" value="1"/>
</dbReference>
<dbReference type="PRINTS" id="PR00081">
    <property type="entry name" value="GDHRDH"/>
</dbReference>
<gene>
    <name evidence="24" type="ORF">AALO_G00032900</name>
</gene>
<comment type="catalytic activity">
    <reaction evidence="21">
        <text>(15S)-hydroxy-(5Z,8Z,11Z,13E)-eicosatetraenoate + NAD(+) = 15-oxo-(5Z,8Z,11Z,13E)-eicosatetraenoate + NADH + H(+)</text>
        <dbReference type="Rhea" id="RHEA:23260"/>
        <dbReference type="ChEBI" id="CHEBI:15378"/>
        <dbReference type="ChEBI" id="CHEBI:57409"/>
        <dbReference type="ChEBI" id="CHEBI:57410"/>
        <dbReference type="ChEBI" id="CHEBI:57540"/>
        <dbReference type="ChEBI" id="CHEBI:57945"/>
        <dbReference type="EC" id="1.1.1.232"/>
    </reaction>
    <physiologicalReaction direction="left-to-right" evidence="21">
        <dbReference type="Rhea" id="RHEA:23261"/>
    </physiologicalReaction>
</comment>
<comment type="catalytic activity">
    <reaction evidence="19">
        <text>prostaglandin E2 + NAD(+) = 15-oxoprostaglandin E2 + NADH + H(+)</text>
        <dbReference type="Rhea" id="RHEA:11876"/>
        <dbReference type="ChEBI" id="CHEBI:15378"/>
        <dbReference type="ChEBI" id="CHEBI:57400"/>
        <dbReference type="ChEBI" id="CHEBI:57540"/>
        <dbReference type="ChEBI" id="CHEBI:57945"/>
        <dbReference type="ChEBI" id="CHEBI:606564"/>
        <dbReference type="EC" id="1.1.1.141"/>
    </reaction>
    <physiologicalReaction direction="left-to-right" evidence="19">
        <dbReference type="Rhea" id="RHEA:11877"/>
    </physiologicalReaction>
</comment>
<keyword evidence="2" id="KW-0276">Fatty acid metabolism</keyword>
<keyword evidence="2" id="KW-0443">Lipid metabolism</keyword>
<dbReference type="AlphaFoldDB" id="A0AAV6HCT8"/>
<evidence type="ECO:0000256" key="22">
    <source>
        <dbReference type="ARBA" id="ARBA00049188"/>
    </source>
</evidence>
<evidence type="ECO:0000256" key="21">
    <source>
        <dbReference type="ARBA" id="ARBA00049151"/>
    </source>
</evidence>
<evidence type="ECO:0000256" key="19">
    <source>
        <dbReference type="ARBA" id="ARBA00048739"/>
    </source>
</evidence>
<dbReference type="PROSITE" id="PS00061">
    <property type="entry name" value="ADH_SHORT"/>
    <property type="match status" value="1"/>
</dbReference>
<dbReference type="Gene3D" id="3.40.50.720">
    <property type="entry name" value="NAD(P)-binding Rossmann-like Domain"/>
    <property type="match status" value="1"/>
</dbReference>
<evidence type="ECO:0000256" key="15">
    <source>
        <dbReference type="ARBA" id="ARBA00048170"/>
    </source>
</evidence>
<comment type="catalytic activity">
    <reaction evidence="18">
        <text>prostaglandin A1 + NAD(+) = 15-oxo-prostaglandin A1 + NADH + H(+)</text>
        <dbReference type="Rhea" id="RHEA:41263"/>
        <dbReference type="ChEBI" id="CHEBI:15378"/>
        <dbReference type="ChEBI" id="CHEBI:57398"/>
        <dbReference type="ChEBI" id="CHEBI:57540"/>
        <dbReference type="ChEBI" id="CHEBI:57945"/>
        <dbReference type="ChEBI" id="CHEBI:85072"/>
    </reaction>
    <physiologicalReaction direction="left-to-right" evidence="18">
        <dbReference type="Rhea" id="RHEA:41264"/>
    </physiologicalReaction>
</comment>
<evidence type="ECO:0000256" key="6">
    <source>
        <dbReference type="ARBA" id="ARBA00040276"/>
    </source>
</evidence>
<evidence type="ECO:0000256" key="16">
    <source>
        <dbReference type="ARBA" id="ARBA00048393"/>
    </source>
</evidence>
<comment type="catalytic activity">
    <reaction evidence="20">
        <text>resolvin D2 + NAD(+) = 16-oxoresolvin D2 + NADH + H(+)</text>
        <dbReference type="Rhea" id="RHEA:53588"/>
        <dbReference type="ChEBI" id="CHEBI:15378"/>
        <dbReference type="ChEBI" id="CHEBI:57540"/>
        <dbReference type="ChEBI" id="CHEBI:57945"/>
        <dbReference type="ChEBI" id="CHEBI:133367"/>
        <dbReference type="ChEBI" id="CHEBI:137498"/>
    </reaction>
    <physiologicalReaction direction="left-to-right" evidence="20">
        <dbReference type="Rhea" id="RHEA:53589"/>
    </physiologicalReaction>
</comment>
<dbReference type="EMBL" id="JADWDJ010000002">
    <property type="protein sequence ID" value="KAG5284998.1"/>
    <property type="molecule type" value="Genomic_DNA"/>
</dbReference>
<comment type="caution">
    <text evidence="24">The sequence shown here is derived from an EMBL/GenBank/DDBJ whole genome shotgun (WGS) entry which is preliminary data.</text>
</comment>
<keyword evidence="3" id="KW-0560">Oxidoreductase</keyword>
<comment type="similarity">
    <text evidence="1 23">Belongs to the short-chain dehydrogenases/reductases (SDR) family.</text>
</comment>
<dbReference type="InterPro" id="IPR020904">
    <property type="entry name" value="Sc_DH/Rdtase_CS"/>
</dbReference>
<protein>
    <recommendedName>
        <fullName evidence="6">15-hydroxyprostaglandin dehydrogenase [NAD(+)]</fullName>
        <ecNumber evidence="4">1.1.1.141</ecNumber>
        <ecNumber evidence="5">1.1.1.232</ecNumber>
    </recommendedName>
    <alternativeName>
        <fullName evidence="8">Eicosanoid/docosanoid dehydrogenase [NAD(+)]</fullName>
    </alternativeName>
    <alternativeName>
        <fullName evidence="7">Prostaglandin dehydrogenase 1</fullName>
    </alternativeName>
</protein>
<evidence type="ECO:0000256" key="12">
    <source>
        <dbReference type="ARBA" id="ARBA00048008"/>
    </source>
</evidence>
<comment type="catalytic activity">
    <reaction evidence="17">
        <text>lipoxin A4 + NAD(+) = 15-oxo-(5S,6R)-dihydroxy-(7E,9E,11Z,13E)-eicosatetraenoate + NADH + H(+)</text>
        <dbReference type="Rhea" id="RHEA:41572"/>
        <dbReference type="ChEBI" id="CHEBI:15378"/>
        <dbReference type="ChEBI" id="CHEBI:57540"/>
        <dbReference type="ChEBI" id="CHEBI:57945"/>
        <dbReference type="ChEBI" id="CHEBI:67026"/>
        <dbReference type="ChEBI" id="CHEBI:78311"/>
    </reaction>
    <physiologicalReaction direction="left-to-right" evidence="17">
        <dbReference type="Rhea" id="RHEA:41573"/>
    </physiologicalReaction>
</comment>
<comment type="catalytic activity">
    <reaction evidence="11">
        <text>resolvin D1 + NAD(+) = 8-oxoresolvin D1 + NADH + H(+)</text>
        <dbReference type="Rhea" id="RHEA:50124"/>
        <dbReference type="ChEBI" id="CHEBI:15378"/>
        <dbReference type="ChEBI" id="CHEBI:57540"/>
        <dbReference type="ChEBI" id="CHEBI:57945"/>
        <dbReference type="ChEBI" id="CHEBI:132079"/>
        <dbReference type="ChEBI" id="CHEBI:132080"/>
    </reaction>
    <physiologicalReaction direction="left-to-right" evidence="11">
        <dbReference type="Rhea" id="RHEA:50125"/>
    </physiologicalReaction>
</comment>
<dbReference type="Pfam" id="PF00106">
    <property type="entry name" value="adh_short"/>
    <property type="match status" value="1"/>
</dbReference>
<evidence type="ECO:0000256" key="23">
    <source>
        <dbReference type="RuleBase" id="RU000363"/>
    </source>
</evidence>
<dbReference type="PANTHER" id="PTHR44229">
    <property type="entry name" value="15-HYDROXYPROSTAGLANDIN DEHYDROGENASE [NAD(+)]"/>
    <property type="match status" value="1"/>
</dbReference>
<proteinExistence type="inferred from homology"/>
<evidence type="ECO:0000256" key="4">
    <source>
        <dbReference type="ARBA" id="ARBA00038968"/>
    </source>
</evidence>
<evidence type="ECO:0000256" key="11">
    <source>
        <dbReference type="ARBA" id="ARBA00047672"/>
    </source>
</evidence>
<evidence type="ECO:0000256" key="14">
    <source>
        <dbReference type="ARBA" id="ARBA00048144"/>
    </source>
</evidence>
<dbReference type="GO" id="GO:0006693">
    <property type="term" value="P:prostaglandin metabolic process"/>
    <property type="evidence" value="ECO:0007669"/>
    <property type="project" value="UniProtKB-KW"/>
</dbReference>
<dbReference type="SUPFAM" id="SSF51735">
    <property type="entry name" value="NAD(P)-binding Rossmann-fold domains"/>
    <property type="match status" value="1"/>
</dbReference>
<keyword evidence="2" id="KW-0644">Prostaglandin metabolism</keyword>
<evidence type="ECO:0000256" key="17">
    <source>
        <dbReference type="ARBA" id="ARBA00048535"/>
    </source>
</evidence>
<name>A0AAV6HCT8_9TELE</name>
<dbReference type="GO" id="GO:0005737">
    <property type="term" value="C:cytoplasm"/>
    <property type="evidence" value="ECO:0007669"/>
    <property type="project" value="TreeGrafter"/>
</dbReference>
<evidence type="ECO:0000256" key="8">
    <source>
        <dbReference type="ARBA" id="ARBA00042026"/>
    </source>
</evidence>
<comment type="catalytic activity">
    <reaction evidence="15">
        <text>resolvin D1 + NAD(+) = 17-oxoresolvin D1 + NADH + H(+)</text>
        <dbReference type="Rhea" id="RHEA:50128"/>
        <dbReference type="ChEBI" id="CHEBI:15378"/>
        <dbReference type="ChEBI" id="CHEBI:57540"/>
        <dbReference type="ChEBI" id="CHEBI:57945"/>
        <dbReference type="ChEBI" id="CHEBI:132079"/>
        <dbReference type="ChEBI" id="CHEBI:132081"/>
    </reaction>
    <physiologicalReaction direction="left-to-right" evidence="15">
        <dbReference type="Rhea" id="RHEA:50129"/>
    </physiologicalReaction>
</comment>
<dbReference type="PANTHER" id="PTHR44229:SF5">
    <property type="entry name" value="15-HYDROXYPROSTAGLANDIN DEHYDROGENASE [NAD(+)]"/>
    <property type="match status" value="1"/>
</dbReference>
<sequence>MALNGKVAVVTGGAQGLGKGFAEVLLRHGAKVSLFDVVEDSGNATKTAFDKEFGPDRTLFCVCDVTSEKQFTDAFQKTVQSFGGIDIVCNNAGIINETDWEKTVAINLSGVIRGTYLAVEHLKKQNGGRGGVIINIASMAGLGPLPTCPVYTATKHGVVGFTRAMAMASEYGGYGVRLNMICPIFVRTGLLSSLDKEERAGDFYHLRDVNQKIMERFGTLEVSDVAKAFEKLVLDESKNGAALYVKTEGADYVKFPTQEDIEEKSKQ</sequence>
<dbReference type="GO" id="GO:0047034">
    <property type="term" value="F:15-hydroxyicosatetraenoate dehydrogenase activity"/>
    <property type="evidence" value="ECO:0007669"/>
    <property type="project" value="UniProtKB-EC"/>
</dbReference>
<comment type="catalytic activity">
    <reaction evidence="14">
        <text>(11R)-hydroxy-(5Z,8Z,12E,14Z)-eicosatetraenoate + NAD(+) = 11-oxo-(5Z,8Z,12E,14Z)-eicosatetraenoate + NADH + H(+)</text>
        <dbReference type="Rhea" id="RHEA:48640"/>
        <dbReference type="ChEBI" id="CHEBI:15378"/>
        <dbReference type="ChEBI" id="CHEBI:57540"/>
        <dbReference type="ChEBI" id="CHEBI:57945"/>
        <dbReference type="ChEBI" id="CHEBI:78836"/>
        <dbReference type="ChEBI" id="CHEBI:90697"/>
    </reaction>
    <physiologicalReaction direction="left-to-right" evidence="14">
        <dbReference type="Rhea" id="RHEA:48641"/>
    </physiologicalReaction>
</comment>
<accession>A0AAV6HCT8</accession>
<evidence type="ECO:0000313" key="24">
    <source>
        <dbReference type="EMBL" id="KAG5284998.1"/>
    </source>
</evidence>
<evidence type="ECO:0000256" key="18">
    <source>
        <dbReference type="ARBA" id="ARBA00048611"/>
    </source>
</evidence>
<organism evidence="24 25">
    <name type="scientific">Alosa alosa</name>
    <name type="common">allis shad</name>
    <dbReference type="NCBI Taxonomy" id="278164"/>
    <lineage>
        <taxon>Eukaryota</taxon>
        <taxon>Metazoa</taxon>
        <taxon>Chordata</taxon>
        <taxon>Craniata</taxon>
        <taxon>Vertebrata</taxon>
        <taxon>Euteleostomi</taxon>
        <taxon>Actinopterygii</taxon>
        <taxon>Neopterygii</taxon>
        <taxon>Teleostei</taxon>
        <taxon>Clupei</taxon>
        <taxon>Clupeiformes</taxon>
        <taxon>Clupeoidei</taxon>
        <taxon>Clupeidae</taxon>
        <taxon>Alosa</taxon>
    </lineage>
</organism>
<comment type="catalytic activity">
    <reaction evidence="16">
        <text>resolvin D2 + NAD(+) = 7-oxoresolvin D2 + NADH + H(+)</text>
        <dbReference type="Rhea" id="RHEA:53584"/>
        <dbReference type="ChEBI" id="CHEBI:15378"/>
        <dbReference type="ChEBI" id="CHEBI:57540"/>
        <dbReference type="ChEBI" id="CHEBI:57945"/>
        <dbReference type="ChEBI" id="CHEBI:133367"/>
        <dbReference type="ChEBI" id="CHEBI:137497"/>
    </reaction>
    <physiologicalReaction direction="left-to-right" evidence="16">
        <dbReference type="Rhea" id="RHEA:53585"/>
    </physiologicalReaction>
</comment>
<dbReference type="CDD" id="cd05323">
    <property type="entry name" value="ADH_SDR_c_like"/>
    <property type="match status" value="1"/>
</dbReference>
<keyword evidence="25" id="KW-1185">Reference proteome</keyword>
<reference evidence="24" key="1">
    <citation type="submission" date="2020-10" db="EMBL/GenBank/DDBJ databases">
        <title>Chromosome-scale genome assembly of the Allis shad, Alosa alosa.</title>
        <authorList>
            <person name="Margot Z."/>
            <person name="Christophe K."/>
            <person name="Cabau C."/>
            <person name="Louis A."/>
            <person name="Berthelot C."/>
            <person name="Parey E."/>
            <person name="Roest Crollius H."/>
            <person name="Montfort J."/>
            <person name="Robinson-Rechavi M."/>
            <person name="Bucao C."/>
            <person name="Bouchez O."/>
            <person name="Gislard M."/>
            <person name="Lluch J."/>
            <person name="Milhes M."/>
            <person name="Lampietro C."/>
            <person name="Lopez Roques C."/>
            <person name="Donnadieu C."/>
            <person name="Braasch I."/>
            <person name="Desvignes T."/>
            <person name="Postlethwait J."/>
            <person name="Bobe J."/>
            <person name="Guiguen Y."/>
        </authorList>
    </citation>
    <scope>NUCLEOTIDE SEQUENCE</scope>
    <source>
        <strain evidence="24">M-15738</strain>
        <tissue evidence="24">Blood</tissue>
    </source>
</reference>
<comment type="catalytic activity">
    <reaction evidence="10">
        <text>prostaglandin E1 + NAD(+) = 15-oxoprostaglandin E1 + NADH + H(+)</text>
        <dbReference type="Rhea" id="RHEA:16477"/>
        <dbReference type="ChEBI" id="CHEBI:15378"/>
        <dbReference type="ChEBI" id="CHEBI:57397"/>
        <dbReference type="ChEBI" id="CHEBI:57401"/>
        <dbReference type="ChEBI" id="CHEBI:57540"/>
        <dbReference type="ChEBI" id="CHEBI:57945"/>
    </reaction>
    <physiologicalReaction direction="left-to-right" evidence="10">
        <dbReference type="Rhea" id="RHEA:16478"/>
    </physiologicalReaction>
</comment>
<evidence type="ECO:0000256" key="13">
    <source>
        <dbReference type="ARBA" id="ARBA00048140"/>
    </source>
</evidence>
<dbReference type="InterPro" id="IPR002347">
    <property type="entry name" value="SDR_fam"/>
</dbReference>
<comment type="catalytic activity">
    <reaction evidence="22">
        <text>resolvin E1 + NAD(+) = 18-oxo-resolvin E1 + NADH + H(+)</text>
        <dbReference type="Rhea" id="RHEA:49244"/>
        <dbReference type="ChEBI" id="CHEBI:15378"/>
        <dbReference type="ChEBI" id="CHEBI:57540"/>
        <dbReference type="ChEBI" id="CHEBI:57945"/>
        <dbReference type="ChEBI" id="CHEBI:91000"/>
        <dbReference type="ChEBI" id="CHEBI:91001"/>
    </reaction>
    <physiologicalReaction direction="left-to-right" evidence="22">
        <dbReference type="Rhea" id="RHEA:49245"/>
    </physiologicalReaction>
</comment>
<evidence type="ECO:0000256" key="10">
    <source>
        <dbReference type="ARBA" id="ARBA00047325"/>
    </source>
</evidence>
<evidence type="ECO:0000313" key="25">
    <source>
        <dbReference type="Proteomes" id="UP000823561"/>
    </source>
</evidence>
<dbReference type="GO" id="GO:0016404">
    <property type="term" value="F:15-hydroxyprostaglandin dehydrogenase (NAD+) activity"/>
    <property type="evidence" value="ECO:0007669"/>
    <property type="project" value="UniProtKB-EC"/>
</dbReference>
<evidence type="ECO:0000256" key="2">
    <source>
        <dbReference type="ARBA" id="ARBA00022501"/>
    </source>
</evidence>
<comment type="catalytic activity">
    <reaction evidence="12">
        <text>14-hydroxy-(4Z,7Z,10Z,12E,16Z,19Z)-docosahexaenoate + NAD(+) = 14-oxo-(4Z,7Z,10Z,12E,16Z,19Z)-docosahexaenoate + NADH + H(+)</text>
        <dbReference type="Rhea" id="RHEA:48952"/>
        <dbReference type="ChEBI" id="CHEBI:15378"/>
        <dbReference type="ChEBI" id="CHEBI:57540"/>
        <dbReference type="ChEBI" id="CHEBI:57945"/>
        <dbReference type="ChEBI" id="CHEBI:90866"/>
        <dbReference type="ChEBI" id="CHEBI:90867"/>
    </reaction>
    <physiologicalReaction direction="left-to-right" evidence="12">
        <dbReference type="Rhea" id="RHEA:48953"/>
    </physiologicalReaction>
</comment>
<evidence type="ECO:0000256" key="7">
    <source>
        <dbReference type="ARBA" id="ARBA00041812"/>
    </source>
</evidence>
<evidence type="ECO:0000256" key="20">
    <source>
        <dbReference type="ARBA" id="ARBA00048921"/>
    </source>
</evidence>
<dbReference type="PRINTS" id="PR00080">
    <property type="entry name" value="SDRFAMILY"/>
</dbReference>
<comment type="catalytic activity">
    <reaction evidence="13">
        <text>15-oxo-(5S,6R)-dihydroxy-(7E,9E,11Z)-eicosatrienoate + NADH + H(+) = (5S,6R,15S)-trihydroxy-(7E,9E,11Z)-eicosatrienoate + NAD(+)</text>
        <dbReference type="Rhea" id="RHEA:41596"/>
        <dbReference type="ChEBI" id="CHEBI:15378"/>
        <dbReference type="ChEBI" id="CHEBI:57540"/>
        <dbReference type="ChEBI" id="CHEBI:57945"/>
        <dbReference type="ChEBI" id="CHEBI:78325"/>
        <dbReference type="ChEBI" id="CHEBI:78329"/>
    </reaction>
    <physiologicalReaction direction="left-to-right" evidence="13">
        <dbReference type="Rhea" id="RHEA:41597"/>
    </physiologicalReaction>
</comment>
<evidence type="ECO:0000256" key="3">
    <source>
        <dbReference type="ARBA" id="ARBA00023002"/>
    </source>
</evidence>
<dbReference type="EC" id="1.1.1.141" evidence="4"/>